<feature type="region of interest" description="Disordered" evidence="10">
    <location>
        <begin position="15"/>
        <end position="50"/>
    </location>
</feature>
<comment type="cofactor">
    <cofactor evidence="1 8">
        <name>heme</name>
        <dbReference type="ChEBI" id="CHEBI:30413"/>
    </cofactor>
</comment>
<protein>
    <recommendedName>
        <fullName evidence="13">Cytochrome P450 49a1</fullName>
    </recommendedName>
</protein>
<dbReference type="InterPro" id="IPR017972">
    <property type="entry name" value="Cyt_P450_CS"/>
</dbReference>
<feature type="compositionally biased region" description="Polar residues" evidence="10">
    <location>
        <begin position="18"/>
        <end position="37"/>
    </location>
</feature>
<accession>A0AAV7X816</accession>
<dbReference type="CDD" id="cd11054">
    <property type="entry name" value="CYP24A1-like"/>
    <property type="match status" value="1"/>
</dbReference>
<dbReference type="PROSITE" id="PS00086">
    <property type="entry name" value="CYTOCHROME_P450"/>
    <property type="match status" value="1"/>
</dbReference>
<sequence>MASLRPSWRCGRALAPLTASSTPPGTRTVWPRSSRTSAKAAPLRRHASSSVAGGPLVGGVPVAPAACSAPADDAVRGYDEVPGPTPLPLLGNSWRFLPVVGNFRIQEMDRVCLGLRERYGDIVRMSGLLGRPDMVFVFDADLIEQVFRAEDALLPVRPSMPSLDAFKHGIRKDFFGDLAGVIAVHGPRWLEFRTRVQQVMLQPRTAKLYVGAIQDTAEAFVRRLRRLRDADGDAPADFVNEIHRWSLESIARVALDARLGCLDDAPPADTQALIDAVNTFFMNVGVLELKPPVWKLLPTPTWRAYIRALDDITNITSGYISRALDALRDSEQADGEVGADASLLQRVLAGHDARTAHILAIDLFLVGIDTTSAALASALYQLALHPEQQERLHGEVAAVLGRDGAVTAAALEAMPYLRAVLKEVLRMYPVVIGNGRTLTEDTVIANYRIPKGTQIIFQHYVISNEERYFPEARRFRPERWLRAELAARPPHPFASLPFGFGRRMCIGRRFAELELHTVVAKMVQKFRLEYRHPPLPYRVHPMYMPHGPLRITFHDR</sequence>
<dbReference type="AlphaFoldDB" id="A0AAV7X816"/>
<evidence type="ECO:0000313" key="12">
    <source>
        <dbReference type="Proteomes" id="UP001075354"/>
    </source>
</evidence>
<dbReference type="InterPro" id="IPR050479">
    <property type="entry name" value="CYP11_CYP27_families"/>
</dbReference>
<keyword evidence="3 8" id="KW-0349">Heme</keyword>
<gene>
    <name evidence="11" type="ORF">ONE63_002860</name>
</gene>
<dbReference type="GO" id="GO:0016705">
    <property type="term" value="F:oxidoreductase activity, acting on paired donors, with incorporation or reduction of molecular oxygen"/>
    <property type="evidence" value="ECO:0007669"/>
    <property type="project" value="InterPro"/>
</dbReference>
<dbReference type="InterPro" id="IPR002401">
    <property type="entry name" value="Cyt_P450_E_grp-I"/>
</dbReference>
<keyword evidence="4 8" id="KW-0479">Metal-binding</keyword>
<evidence type="ECO:0008006" key="13">
    <source>
        <dbReference type="Google" id="ProtNLM"/>
    </source>
</evidence>
<evidence type="ECO:0000313" key="11">
    <source>
        <dbReference type="EMBL" id="KAJ1521165.1"/>
    </source>
</evidence>
<dbReference type="SMR" id="A0AAV7X816"/>
<dbReference type="SUPFAM" id="SSF48264">
    <property type="entry name" value="Cytochrome P450"/>
    <property type="match status" value="1"/>
</dbReference>
<proteinExistence type="inferred from homology"/>
<dbReference type="PRINTS" id="PR00463">
    <property type="entry name" value="EP450I"/>
</dbReference>
<keyword evidence="5 9" id="KW-0560">Oxidoreductase</keyword>
<dbReference type="GO" id="GO:0020037">
    <property type="term" value="F:heme binding"/>
    <property type="evidence" value="ECO:0007669"/>
    <property type="project" value="InterPro"/>
</dbReference>
<evidence type="ECO:0000256" key="1">
    <source>
        <dbReference type="ARBA" id="ARBA00001971"/>
    </source>
</evidence>
<dbReference type="PRINTS" id="PR00385">
    <property type="entry name" value="P450"/>
</dbReference>
<dbReference type="InterPro" id="IPR036396">
    <property type="entry name" value="Cyt_P450_sf"/>
</dbReference>
<dbReference type="Gene3D" id="1.10.630.10">
    <property type="entry name" value="Cytochrome P450"/>
    <property type="match status" value="1"/>
</dbReference>
<dbReference type="InterPro" id="IPR001128">
    <property type="entry name" value="Cyt_P450"/>
</dbReference>
<feature type="binding site" description="axial binding residue" evidence="8">
    <location>
        <position position="505"/>
    </location>
    <ligand>
        <name>heme</name>
        <dbReference type="ChEBI" id="CHEBI:30413"/>
    </ligand>
    <ligandPart>
        <name>Fe</name>
        <dbReference type="ChEBI" id="CHEBI:18248"/>
    </ligandPart>
</feature>
<organism evidence="11 12">
    <name type="scientific">Megalurothrips usitatus</name>
    <name type="common">bean blossom thrips</name>
    <dbReference type="NCBI Taxonomy" id="439358"/>
    <lineage>
        <taxon>Eukaryota</taxon>
        <taxon>Metazoa</taxon>
        <taxon>Ecdysozoa</taxon>
        <taxon>Arthropoda</taxon>
        <taxon>Hexapoda</taxon>
        <taxon>Insecta</taxon>
        <taxon>Pterygota</taxon>
        <taxon>Neoptera</taxon>
        <taxon>Paraneoptera</taxon>
        <taxon>Thysanoptera</taxon>
        <taxon>Terebrantia</taxon>
        <taxon>Thripoidea</taxon>
        <taxon>Thripidae</taxon>
        <taxon>Megalurothrips</taxon>
    </lineage>
</organism>
<evidence type="ECO:0000256" key="6">
    <source>
        <dbReference type="ARBA" id="ARBA00023004"/>
    </source>
</evidence>
<evidence type="ECO:0000256" key="9">
    <source>
        <dbReference type="RuleBase" id="RU000461"/>
    </source>
</evidence>
<dbReference type="GO" id="GO:0004497">
    <property type="term" value="F:monooxygenase activity"/>
    <property type="evidence" value="ECO:0007669"/>
    <property type="project" value="UniProtKB-KW"/>
</dbReference>
<dbReference type="EMBL" id="JAPTSV010000013">
    <property type="protein sequence ID" value="KAJ1521165.1"/>
    <property type="molecule type" value="Genomic_DNA"/>
</dbReference>
<dbReference type="Pfam" id="PF00067">
    <property type="entry name" value="p450"/>
    <property type="match status" value="1"/>
</dbReference>
<evidence type="ECO:0000256" key="7">
    <source>
        <dbReference type="ARBA" id="ARBA00023033"/>
    </source>
</evidence>
<evidence type="ECO:0000256" key="5">
    <source>
        <dbReference type="ARBA" id="ARBA00023002"/>
    </source>
</evidence>
<keyword evidence="7 9" id="KW-0503">Monooxygenase</keyword>
<dbReference type="FunFam" id="1.10.630.10:FF:000006">
    <property type="entry name" value="Cytochrome P450 302a1, mitochondrial"/>
    <property type="match status" value="1"/>
</dbReference>
<dbReference type="Proteomes" id="UP001075354">
    <property type="component" value="Chromosome 13"/>
</dbReference>
<evidence type="ECO:0000256" key="2">
    <source>
        <dbReference type="ARBA" id="ARBA00010617"/>
    </source>
</evidence>
<comment type="similarity">
    <text evidence="2 9">Belongs to the cytochrome P450 family.</text>
</comment>
<evidence type="ECO:0000256" key="4">
    <source>
        <dbReference type="ARBA" id="ARBA00022723"/>
    </source>
</evidence>
<dbReference type="PANTHER" id="PTHR24279:SF120">
    <property type="entry name" value="CYTOCHROME P450"/>
    <property type="match status" value="1"/>
</dbReference>
<name>A0AAV7X816_9NEOP</name>
<evidence type="ECO:0000256" key="8">
    <source>
        <dbReference type="PIRSR" id="PIRSR602401-1"/>
    </source>
</evidence>
<comment type="caution">
    <text evidence="11">The sequence shown here is derived from an EMBL/GenBank/DDBJ whole genome shotgun (WGS) entry which is preliminary data.</text>
</comment>
<keyword evidence="12" id="KW-1185">Reference proteome</keyword>
<evidence type="ECO:0000256" key="3">
    <source>
        <dbReference type="ARBA" id="ARBA00022617"/>
    </source>
</evidence>
<dbReference type="GO" id="GO:0005506">
    <property type="term" value="F:iron ion binding"/>
    <property type="evidence" value="ECO:0007669"/>
    <property type="project" value="InterPro"/>
</dbReference>
<reference evidence="11" key="1">
    <citation type="submission" date="2022-12" db="EMBL/GenBank/DDBJ databases">
        <title>Chromosome-level genome assembly of the bean flower thrips Megalurothrips usitatus.</title>
        <authorList>
            <person name="Ma L."/>
            <person name="Liu Q."/>
            <person name="Li H."/>
            <person name="Cai W."/>
        </authorList>
    </citation>
    <scope>NUCLEOTIDE SEQUENCE</scope>
    <source>
        <strain evidence="11">Cailab_2022a</strain>
    </source>
</reference>
<keyword evidence="6 8" id="KW-0408">Iron</keyword>
<dbReference type="PANTHER" id="PTHR24279">
    <property type="entry name" value="CYTOCHROME P450"/>
    <property type="match status" value="1"/>
</dbReference>
<evidence type="ECO:0000256" key="10">
    <source>
        <dbReference type="SAM" id="MobiDB-lite"/>
    </source>
</evidence>